<dbReference type="PANTHER" id="PTHR43774:SF1">
    <property type="entry name" value="PEPTIDE METHIONINE SULFOXIDE REDUCTASE MSRA 2"/>
    <property type="match status" value="1"/>
</dbReference>
<dbReference type="SUPFAM" id="SSF55068">
    <property type="entry name" value="Peptide methionine sulfoxide reductase"/>
    <property type="match status" value="1"/>
</dbReference>
<dbReference type="AlphaFoldDB" id="A0A2S7U5V1"/>
<reference evidence="7 8" key="1">
    <citation type="submission" date="2016-12" db="EMBL/GenBank/DDBJ databases">
        <title>Study of bacterial adaptation to deep sea.</title>
        <authorList>
            <person name="Song J."/>
            <person name="Yoshizawa S."/>
            <person name="Kogure K."/>
        </authorList>
    </citation>
    <scope>NUCLEOTIDE SEQUENCE [LARGE SCALE GENOMIC DNA]</scope>
    <source>
        <strain evidence="7 8">SAORIC-165</strain>
    </source>
</reference>
<gene>
    <name evidence="4" type="primary">msrA</name>
    <name evidence="7" type="ORF">BSZ32_15205</name>
</gene>
<protein>
    <recommendedName>
        <fullName evidence="4">Peptide methionine sulfoxide reductase MsrA</fullName>
        <shortName evidence="4">Protein-methionine-S-oxide reductase</shortName>
        <ecNumber evidence="4">1.8.4.11</ecNumber>
    </recommendedName>
    <alternativeName>
        <fullName evidence="4">Peptide-methionine (S)-S-oxide reductase</fullName>
        <shortName evidence="4">Peptide Met(O) reductase</shortName>
    </alternativeName>
</protein>
<dbReference type="EMBL" id="MQWA01000001">
    <property type="protein sequence ID" value="PQJ29702.1"/>
    <property type="molecule type" value="Genomic_DNA"/>
</dbReference>
<dbReference type="GO" id="GO:0008113">
    <property type="term" value="F:peptide-methionine (S)-S-oxide reductase activity"/>
    <property type="evidence" value="ECO:0007669"/>
    <property type="project" value="UniProtKB-UniRule"/>
</dbReference>
<comment type="catalytic activity">
    <reaction evidence="2 4">
        <text>L-methionyl-[protein] + [thioredoxin]-disulfide + H2O = L-methionyl-(S)-S-oxide-[protein] + [thioredoxin]-dithiol</text>
        <dbReference type="Rhea" id="RHEA:14217"/>
        <dbReference type="Rhea" id="RHEA-COMP:10698"/>
        <dbReference type="Rhea" id="RHEA-COMP:10700"/>
        <dbReference type="Rhea" id="RHEA-COMP:12313"/>
        <dbReference type="Rhea" id="RHEA-COMP:12315"/>
        <dbReference type="ChEBI" id="CHEBI:15377"/>
        <dbReference type="ChEBI" id="CHEBI:16044"/>
        <dbReference type="ChEBI" id="CHEBI:29950"/>
        <dbReference type="ChEBI" id="CHEBI:44120"/>
        <dbReference type="ChEBI" id="CHEBI:50058"/>
        <dbReference type="EC" id="1.8.4.11"/>
    </reaction>
</comment>
<dbReference type="HAMAP" id="MF_01401">
    <property type="entry name" value="MsrA"/>
    <property type="match status" value="1"/>
</dbReference>
<evidence type="ECO:0000259" key="6">
    <source>
        <dbReference type="Pfam" id="PF01625"/>
    </source>
</evidence>
<evidence type="ECO:0000256" key="1">
    <source>
        <dbReference type="ARBA" id="ARBA00023002"/>
    </source>
</evidence>
<dbReference type="InterPro" id="IPR002569">
    <property type="entry name" value="Met_Sox_Rdtase_MsrA_dom"/>
</dbReference>
<dbReference type="InterPro" id="IPR036509">
    <property type="entry name" value="Met_Sox_Rdtase_MsrA_sf"/>
</dbReference>
<dbReference type="EC" id="1.8.4.11" evidence="4"/>
<accession>A0A2S7U5V1</accession>
<evidence type="ECO:0000256" key="4">
    <source>
        <dbReference type="HAMAP-Rule" id="MF_01401"/>
    </source>
</evidence>
<name>A0A2S7U5V1_9BACT</name>
<dbReference type="PANTHER" id="PTHR43774">
    <property type="entry name" value="PEPTIDE METHIONINE SULFOXIDE REDUCTASE"/>
    <property type="match status" value="1"/>
</dbReference>
<comment type="caution">
    <text evidence="7">The sequence shown here is derived from an EMBL/GenBank/DDBJ whole genome shotgun (WGS) entry which is preliminary data.</text>
</comment>
<feature type="signal peptide" evidence="5">
    <location>
        <begin position="1"/>
        <end position="27"/>
    </location>
</feature>
<comment type="catalytic activity">
    <reaction evidence="3 4">
        <text>[thioredoxin]-disulfide + L-methionine + H2O = L-methionine (S)-S-oxide + [thioredoxin]-dithiol</text>
        <dbReference type="Rhea" id="RHEA:19993"/>
        <dbReference type="Rhea" id="RHEA-COMP:10698"/>
        <dbReference type="Rhea" id="RHEA-COMP:10700"/>
        <dbReference type="ChEBI" id="CHEBI:15377"/>
        <dbReference type="ChEBI" id="CHEBI:29950"/>
        <dbReference type="ChEBI" id="CHEBI:50058"/>
        <dbReference type="ChEBI" id="CHEBI:57844"/>
        <dbReference type="ChEBI" id="CHEBI:58772"/>
        <dbReference type="EC" id="1.8.4.11"/>
    </reaction>
</comment>
<keyword evidence="5" id="KW-0732">Signal</keyword>
<dbReference type="NCBIfam" id="TIGR00401">
    <property type="entry name" value="msrA"/>
    <property type="match status" value="1"/>
</dbReference>
<evidence type="ECO:0000313" key="7">
    <source>
        <dbReference type="EMBL" id="PQJ29702.1"/>
    </source>
</evidence>
<evidence type="ECO:0000256" key="2">
    <source>
        <dbReference type="ARBA" id="ARBA00047806"/>
    </source>
</evidence>
<evidence type="ECO:0000256" key="3">
    <source>
        <dbReference type="ARBA" id="ARBA00048782"/>
    </source>
</evidence>
<dbReference type="Pfam" id="PF01625">
    <property type="entry name" value="PMSR"/>
    <property type="match status" value="1"/>
</dbReference>
<proteinExistence type="inferred from homology"/>
<feature type="active site" evidence="4">
    <location>
        <position position="51"/>
    </location>
</feature>
<keyword evidence="1 4" id="KW-0560">Oxidoreductase</keyword>
<feature type="domain" description="Peptide methionine sulphoxide reductase MsrA" evidence="6">
    <location>
        <begin position="45"/>
        <end position="195"/>
    </location>
</feature>
<evidence type="ECO:0000313" key="8">
    <source>
        <dbReference type="Proteomes" id="UP000239907"/>
    </source>
</evidence>
<sequence>MKIKPLLYIVAIAALAFTYFSNQSVMSADKSPAKMPDVPDGHEQISLGAGCFWCIEAIYNRLNGVKSAVSGYTGGSVKNPTYQDICTGASGHAEVVHIVYDPKVVTLDTILAWFWKAHDPTTLNRQGNDVGTQYRSAIYYYNDAQRKLAEASKTAAQKDFKSPIVTEITKSVKFYPGEAYHQDFYKKNKSKNSYCRFIIAPKMKKLGFEDKEKVAK</sequence>
<dbReference type="Proteomes" id="UP000239907">
    <property type="component" value="Unassembled WGS sequence"/>
</dbReference>
<keyword evidence="8" id="KW-1185">Reference proteome</keyword>
<comment type="function">
    <text evidence="4">Has an important function as a repair enzyme for proteins that have been inactivated by oxidation. Catalyzes the reversible oxidation-reduction of methionine sulfoxide in proteins to methionine.</text>
</comment>
<comment type="similarity">
    <text evidence="4">Belongs to the MsrA Met sulfoxide reductase family.</text>
</comment>
<evidence type="ECO:0000256" key="5">
    <source>
        <dbReference type="SAM" id="SignalP"/>
    </source>
</evidence>
<dbReference type="RefSeq" id="WP_105044212.1">
    <property type="nucleotide sequence ID" value="NZ_MQWA01000001.1"/>
</dbReference>
<organism evidence="7 8">
    <name type="scientific">Rubritalea profundi</name>
    <dbReference type="NCBI Taxonomy" id="1658618"/>
    <lineage>
        <taxon>Bacteria</taxon>
        <taxon>Pseudomonadati</taxon>
        <taxon>Verrucomicrobiota</taxon>
        <taxon>Verrucomicrobiia</taxon>
        <taxon>Verrucomicrobiales</taxon>
        <taxon>Rubritaleaceae</taxon>
        <taxon>Rubritalea</taxon>
    </lineage>
</organism>
<dbReference type="GO" id="GO:0033744">
    <property type="term" value="F:L-methionine:thioredoxin-disulfide S-oxidoreductase activity"/>
    <property type="evidence" value="ECO:0007669"/>
    <property type="project" value="RHEA"/>
</dbReference>
<feature type="chain" id="PRO_5015764821" description="Peptide methionine sulfoxide reductase MsrA" evidence="5">
    <location>
        <begin position="28"/>
        <end position="216"/>
    </location>
</feature>
<dbReference type="Gene3D" id="3.30.1060.10">
    <property type="entry name" value="Peptide methionine sulphoxide reductase MsrA"/>
    <property type="match status" value="1"/>
</dbReference>
<dbReference type="OrthoDB" id="4174719at2"/>